<organism evidence="2">
    <name type="scientific">uncultured Solirubrobacteraceae bacterium</name>
    <dbReference type="NCBI Taxonomy" id="1162706"/>
    <lineage>
        <taxon>Bacteria</taxon>
        <taxon>Bacillati</taxon>
        <taxon>Actinomycetota</taxon>
        <taxon>Thermoleophilia</taxon>
        <taxon>Solirubrobacterales</taxon>
        <taxon>Solirubrobacteraceae</taxon>
        <taxon>environmental samples</taxon>
    </lineage>
</organism>
<sequence length="347" mass="38185">GESRPGRRTARRPDARAHRHRLRVARRGGARRTRARRPDRRRRRGGRSRRRLHPRRASVGSRPARGPSGHRPRPGQPARNARCQAGSRAGRQRHEGGARGDDRAGARRRRLSLPVLRPRGAAGGRLGAGSPAGARARGARLRPRPDDGAHRQRDPRGLSGQHQRHLDLPWPLGPLRAALDGRQRDRARGGGHHRAVGARARGARLRRPAFRRGGVGHHHPRGNRRQRDPRPGRVLAQLPLRPGPRCRFRRRPSAGVDRRPRRAGGLLQRAVRAGGHAQSAGPLADRARRAHRRAQAGVDAGGGVRRARARGGQLRPRRAGPGPPPGRVDRDRRPAEVLRAPARVAAV</sequence>
<protein>
    <submittedName>
        <fullName evidence="2">N-succinyl-L,L-diaminopimelate desuccinylase</fullName>
        <ecNumber evidence="2">3.5.1.18</ecNumber>
    </submittedName>
</protein>
<reference evidence="2" key="1">
    <citation type="submission" date="2020-02" db="EMBL/GenBank/DDBJ databases">
        <authorList>
            <person name="Meier V. D."/>
        </authorList>
    </citation>
    <scope>NUCLEOTIDE SEQUENCE</scope>
    <source>
        <strain evidence="2">AVDCRST_MAG65</strain>
    </source>
</reference>
<keyword evidence="2" id="KW-0378">Hydrolase</keyword>
<feature type="non-terminal residue" evidence="2">
    <location>
        <position position="347"/>
    </location>
</feature>
<proteinExistence type="predicted"/>
<evidence type="ECO:0000313" key="2">
    <source>
        <dbReference type="EMBL" id="CAA9494062.1"/>
    </source>
</evidence>
<accession>A0A6J4SB05</accession>
<feature type="compositionally biased region" description="Basic and acidic residues" evidence="1">
    <location>
        <begin position="1"/>
        <end position="16"/>
    </location>
</feature>
<name>A0A6J4SB05_9ACTN</name>
<feature type="compositionally biased region" description="Basic and acidic residues" evidence="1">
    <location>
        <begin position="327"/>
        <end position="336"/>
    </location>
</feature>
<dbReference type="GO" id="GO:0009014">
    <property type="term" value="F:succinyl-diaminopimelate desuccinylase activity"/>
    <property type="evidence" value="ECO:0007669"/>
    <property type="project" value="UniProtKB-EC"/>
</dbReference>
<dbReference type="EC" id="3.5.1.18" evidence="2"/>
<dbReference type="AlphaFoldDB" id="A0A6J4SB05"/>
<feature type="region of interest" description="Disordered" evidence="1">
    <location>
        <begin position="1"/>
        <end position="347"/>
    </location>
</feature>
<gene>
    <name evidence="2" type="ORF">AVDCRST_MAG65-2200</name>
</gene>
<evidence type="ECO:0000256" key="1">
    <source>
        <dbReference type="SAM" id="MobiDB-lite"/>
    </source>
</evidence>
<feature type="compositionally biased region" description="Basic and acidic residues" evidence="1">
    <location>
        <begin position="92"/>
        <end position="105"/>
    </location>
</feature>
<dbReference type="EMBL" id="CADCVL010000374">
    <property type="protein sequence ID" value="CAA9494062.1"/>
    <property type="molecule type" value="Genomic_DNA"/>
</dbReference>
<feature type="compositionally biased region" description="Basic residues" evidence="1">
    <location>
        <begin position="17"/>
        <end position="56"/>
    </location>
</feature>
<feature type="non-terminal residue" evidence="2">
    <location>
        <position position="1"/>
    </location>
</feature>
<feature type="compositionally biased region" description="Basic residues" evidence="1">
    <location>
        <begin position="189"/>
        <end position="224"/>
    </location>
</feature>
<feature type="compositionally biased region" description="Basic and acidic residues" evidence="1">
    <location>
        <begin position="179"/>
        <end position="188"/>
    </location>
</feature>
<feature type="compositionally biased region" description="Basic and acidic residues" evidence="1">
    <location>
        <begin position="143"/>
        <end position="156"/>
    </location>
</feature>